<dbReference type="SUPFAM" id="SSF52540">
    <property type="entry name" value="P-loop containing nucleoside triphosphate hydrolases"/>
    <property type="match status" value="1"/>
</dbReference>
<evidence type="ECO:0000313" key="4">
    <source>
        <dbReference type="Proteomes" id="UP000812440"/>
    </source>
</evidence>
<dbReference type="InterPro" id="IPR052807">
    <property type="entry name" value="Mito_transl_resp_regulator"/>
</dbReference>
<dbReference type="AlphaFoldDB" id="A0A8T2KDP3"/>
<evidence type="ECO:0000259" key="2">
    <source>
        <dbReference type="Pfam" id="PF21516"/>
    </source>
</evidence>
<dbReference type="InterPro" id="IPR048422">
    <property type="entry name" value="NOA1/YqeH-like_C"/>
</dbReference>
<comment type="caution">
    <text evidence="3">The sequence shown here is derived from an EMBL/GenBank/DDBJ whole genome shotgun (WGS) entry which is preliminary data.</text>
</comment>
<protein>
    <recommendedName>
        <fullName evidence="5">Nitric oxide associated 1</fullName>
    </recommendedName>
</protein>
<dbReference type="PANTHER" id="PTHR46406">
    <property type="entry name" value="NITRIC OXIDE-ASSOCIATED PROTEIN 1"/>
    <property type="match status" value="1"/>
</dbReference>
<dbReference type="CDD" id="cd01855">
    <property type="entry name" value="YqeH"/>
    <property type="match status" value="1"/>
</dbReference>
<dbReference type="OrthoDB" id="1696305at2759"/>
<sequence length="587" mass="65768">IRALHPFIENLEHKSTDHDEDIEFTDVGFSSLVQKNHNNKKSKSKVKREHKIYGNPDPKLPVSGKQCTGCGAILHSIEPSLPGYLPSEKYASFLQLGDISELMCQRCFLLIHHQKALNISVSQEEYRNIVGSIRTKKGLVLLMVDMFDIPNSIFPDLLNLVGENKKILVLGNKVDLLPGDSPGYLKYLKGQLHYYCINAGINNNGNMADVLLISAKTGYGVEDLISNLQRSWKYKGDVYLVGATNAGKSTLFNALLQSDYCQEKASGIIKEATISPWPGTTLNLLKFPIANPKPYRMFQRQKRLKEDFTKTEEDLSEEEQKHLRNLKTQSYVVGRVGRTFTTQRKLPEDIEFDADLLSVNPEDDSDNVPLAGKEREVKHFTENEIKDAHWFYDTPGIVKEFCVLNHLKDKEVKVVLPTKAILPRTFILQPGMTLFLGALGRIDFVQGEKQAWFSVIASNLLPVHITSSSKADVLYKKHAGSALLGVPSGGEDRMKEFPPLHHQDIQLEGIGTSRAVADIKLSTAGWVAVTGHAGEQLYLRCYTPQGTTMTVRQPPLLPQIVNIRGERIRKSPAYVSKKSHCLVKNLK</sequence>
<dbReference type="PANTHER" id="PTHR46406:SF1">
    <property type="entry name" value="NITRIC OXIDE-ASSOCIATED PROTEIN 1"/>
    <property type="match status" value="1"/>
</dbReference>
<reference evidence="3" key="1">
    <citation type="thesis" date="2020" institute="ProQuest LLC" country="789 East Eisenhower Parkway, Ann Arbor, MI, USA">
        <title>Comparative Genomics and Chromosome Evolution.</title>
        <authorList>
            <person name="Mudd A.B."/>
        </authorList>
    </citation>
    <scope>NUCLEOTIDE SEQUENCE</scope>
    <source>
        <strain evidence="3">Female2</strain>
        <tissue evidence="3">Blood</tissue>
    </source>
</reference>
<dbReference type="Proteomes" id="UP000812440">
    <property type="component" value="Chromosome 1"/>
</dbReference>
<evidence type="ECO:0000259" key="1">
    <source>
        <dbReference type="Pfam" id="PF01926"/>
    </source>
</evidence>
<gene>
    <name evidence="3" type="ORF">GDO86_000940</name>
</gene>
<dbReference type="GO" id="GO:0005525">
    <property type="term" value="F:GTP binding"/>
    <property type="evidence" value="ECO:0007669"/>
    <property type="project" value="InterPro"/>
</dbReference>
<feature type="domain" description="NOA1/YqeH-like C-terminal" evidence="2">
    <location>
        <begin position="453"/>
        <end position="553"/>
    </location>
</feature>
<evidence type="ECO:0008006" key="5">
    <source>
        <dbReference type="Google" id="ProtNLM"/>
    </source>
</evidence>
<proteinExistence type="predicted"/>
<dbReference type="Pfam" id="PF21516">
    <property type="entry name" value="YqeH-like_C"/>
    <property type="match status" value="1"/>
</dbReference>
<dbReference type="InterPro" id="IPR027417">
    <property type="entry name" value="P-loop_NTPase"/>
</dbReference>
<dbReference type="Pfam" id="PF01926">
    <property type="entry name" value="MMR_HSR1"/>
    <property type="match status" value="1"/>
</dbReference>
<name>A0A8T2KDP3_9PIPI</name>
<keyword evidence="4" id="KW-1185">Reference proteome</keyword>
<dbReference type="EMBL" id="JAACNH010000001">
    <property type="protein sequence ID" value="KAG8454512.1"/>
    <property type="molecule type" value="Genomic_DNA"/>
</dbReference>
<evidence type="ECO:0000313" key="3">
    <source>
        <dbReference type="EMBL" id="KAG8454512.1"/>
    </source>
</evidence>
<dbReference type="InterPro" id="IPR006073">
    <property type="entry name" value="GTP-bd"/>
</dbReference>
<dbReference type="Gene3D" id="3.40.50.300">
    <property type="entry name" value="P-loop containing nucleotide triphosphate hydrolases"/>
    <property type="match status" value="1"/>
</dbReference>
<organism evidence="3 4">
    <name type="scientific">Hymenochirus boettgeri</name>
    <name type="common">Congo dwarf clawed frog</name>
    <dbReference type="NCBI Taxonomy" id="247094"/>
    <lineage>
        <taxon>Eukaryota</taxon>
        <taxon>Metazoa</taxon>
        <taxon>Chordata</taxon>
        <taxon>Craniata</taxon>
        <taxon>Vertebrata</taxon>
        <taxon>Euteleostomi</taxon>
        <taxon>Amphibia</taxon>
        <taxon>Batrachia</taxon>
        <taxon>Anura</taxon>
        <taxon>Pipoidea</taxon>
        <taxon>Pipidae</taxon>
        <taxon>Pipinae</taxon>
        <taxon>Hymenochirus</taxon>
    </lineage>
</organism>
<feature type="non-terminal residue" evidence="3">
    <location>
        <position position="587"/>
    </location>
</feature>
<feature type="domain" description="G" evidence="1">
    <location>
        <begin position="238"/>
        <end position="290"/>
    </location>
</feature>
<accession>A0A8T2KDP3</accession>